<keyword evidence="4 16" id="KW-0410">Iron transport</keyword>
<dbReference type="Pfam" id="PF17910">
    <property type="entry name" value="FeoB_Cyto"/>
    <property type="match status" value="1"/>
</dbReference>
<evidence type="ECO:0000256" key="7">
    <source>
        <dbReference type="ARBA" id="ARBA00022741"/>
    </source>
</evidence>
<keyword evidence="15" id="KW-0479">Metal-binding</keyword>
<feature type="binding site" evidence="14">
    <location>
        <begin position="117"/>
        <end position="120"/>
    </location>
    <ligand>
        <name>GTP</name>
        <dbReference type="ChEBI" id="CHEBI:37565"/>
        <label>1</label>
    </ligand>
</feature>
<dbReference type="Pfam" id="PF02421">
    <property type="entry name" value="FeoB_N"/>
    <property type="match status" value="1"/>
</dbReference>
<dbReference type="EMBL" id="WODC01000011">
    <property type="protein sequence ID" value="MUM78683.1"/>
    <property type="molecule type" value="Genomic_DNA"/>
</dbReference>
<keyword evidence="3" id="KW-1003">Cell membrane</keyword>
<evidence type="ECO:0000256" key="3">
    <source>
        <dbReference type="ARBA" id="ARBA00022475"/>
    </source>
</evidence>
<evidence type="ECO:0000256" key="14">
    <source>
        <dbReference type="PIRSR" id="PIRSR603373-1"/>
    </source>
</evidence>
<keyword evidence="10" id="KW-0406">Ion transport</keyword>
<keyword evidence="9 16" id="KW-0408">Iron</keyword>
<evidence type="ECO:0000256" key="2">
    <source>
        <dbReference type="ARBA" id="ARBA00022448"/>
    </source>
</evidence>
<keyword evidence="11 14" id="KW-0342">GTP-binding</keyword>
<feature type="binding site" evidence="14">
    <location>
        <begin position="36"/>
        <end position="40"/>
    </location>
    <ligand>
        <name>GTP</name>
        <dbReference type="ChEBI" id="CHEBI:37565"/>
        <label>1</label>
    </ligand>
</feature>
<evidence type="ECO:0000256" key="16">
    <source>
        <dbReference type="RuleBase" id="RU362098"/>
    </source>
</evidence>
<feature type="binding site" evidence="15">
    <location>
        <position position="22"/>
    </location>
    <ligand>
        <name>Mg(2+)</name>
        <dbReference type="ChEBI" id="CHEBI:18420"/>
        <label>1</label>
    </ligand>
</feature>
<sequence length="834" mass="91536">MSSSLLVALAGQPNCGKSTVFNMLTGARQHVANYPGVTVEKKTGFFSLGDLRVELVDLPGTYSLTSYSLEERVARDFLLNDNPGVVIDVADASNLKRNLYLTIQLLEMEVPTVVALNMMDVATRRGQSLDVARLEELLGVPVVPTVAKKGEGKEAIRMAVENAHADKRVAPFVVDYGPLEPRIEDISILLGKEPTLGAQYPLRWLAVKLLEKDQEAEALLRRAHSEPQAVMDAVTKARAGFLESEGRDIERQVAYARHTAAGRIAREVVAVEEGRGRSLSDRADRFICHRVLGPVILILILLALYQVSIVFGGWLAVEVWPLWGGIENLVSDLLPEAGFIEDPLVRSLGEWVVKSMTAILNYLPIFILLFAFIAALEDSGYMPRMAFILDRLFRRFGLHGQSTLPMILGGVYVGGCAIPGVMATKAIPDERARLATILIVPMMNCLAKVPLYLILIDAYFPQAGGLAMFFIATVTLFMALPVAKALSMTVLRKKEHAPFIMEMPPYHVPTMGGVMRRSIERTWLFLKKIITVVAAVAVVVFVLINFPGLSETRAAHFAAEEKAAIDAFMAEVDKTEYKGVITRDDVLGIILFDEALKQAKVGVTDQAVSDTINARFDAANPVYSAVVRRQGDDGRTLNRELRKVISTRKQLRREIRTERFEGSFLGVLGRAIEPVTQYAGFNWRINIALLSAFAAKENSAATLGSIYGIDGSGLSVEESMKQAEAGFTPLHALALMLFMALYPPCIPTSIMVRHQANSTKWMLFSIGYQSLLGLFVAVLVFSGGSMLSLSGFQAMWAFYALCVAVTVIMALIPTREEARTTVVDGKEICKNKCS</sequence>
<keyword evidence="12 16" id="KW-0472">Membrane</keyword>
<dbReference type="GO" id="GO:0015093">
    <property type="term" value="F:ferrous iron transmembrane transporter activity"/>
    <property type="evidence" value="ECO:0007669"/>
    <property type="project" value="UniProtKB-UniRule"/>
</dbReference>
<dbReference type="SUPFAM" id="SSF52540">
    <property type="entry name" value="P-loop containing nucleoside triphosphate hydrolases"/>
    <property type="match status" value="1"/>
</dbReference>
<reference evidence="18 19" key="1">
    <citation type="submission" date="2019-11" db="EMBL/GenBank/DDBJ databases">
        <title>Pseudodesulfovibrio alkaliphilus, sp. nov., an alkaliphilic sulfate-reducing bacteria from mud volcano of Taman peninsula, Russia.</title>
        <authorList>
            <person name="Frolova A."/>
            <person name="Merkel A.Y."/>
            <person name="Slobodkin A.I."/>
        </authorList>
    </citation>
    <scope>NUCLEOTIDE SEQUENCE [LARGE SCALE GENOMIC DNA]</scope>
    <source>
        <strain evidence="18 19">F-1</strain>
    </source>
</reference>
<keyword evidence="2 16" id="KW-0813">Transport</keyword>
<feature type="transmembrane region" description="Helical" evidence="16">
    <location>
        <begin position="396"/>
        <end position="422"/>
    </location>
</feature>
<comment type="caution">
    <text evidence="18">The sequence shown here is derived from an EMBL/GenBank/DDBJ whole genome shotgun (WGS) entry which is preliminary data.</text>
</comment>
<evidence type="ECO:0000259" key="17">
    <source>
        <dbReference type="PROSITE" id="PS51711"/>
    </source>
</evidence>
<evidence type="ECO:0000256" key="6">
    <source>
        <dbReference type="ARBA" id="ARBA00022692"/>
    </source>
</evidence>
<evidence type="ECO:0000256" key="8">
    <source>
        <dbReference type="ARBA" id="ARBA00022989"/>
    </source>
</evidence>
<gene>
    <name evidence="18" type="primary">feoB</name>
    <name evidence="18" type="ORF">GKC30_13665</name>
</gene>
<evidence type="ECO:0000256" key="4">
    <source>
        <dbReference type="ARBA" id="ARBA00022496"/>
    </source>
</evidence>
<evidence type="ECO:0000256" key="5">
    <source>
        <dbReference type="ARBA" id="ARBA00022519"/>
    </source>
</evidence>
<dbReference type="Proteomes" id="UP000461162">
    <property type="component" value="Unassembled WGS sequence"/>
</dbReference>
<evidence type="ECO:0000256" key="11">
    <source>
        <dbReference type="ARBA" id="ARBA00023134"/>
    </source>
</evidence>
<comment type="similarity">
    <text evidence="16">Belongs to the TRAFAC class TrmE-Era-EngA-EngB-Septin-like GTPase superfamily. FeoB GTPase (TC 9.A.8) family.</text>
</comment>
<dbReference type="GO" id="GO:0046872">
    <property type="term" value="F:metal ion binding"/>
    <property type="evidence" value="ECO:0007669"/>
    <property type="project" value="UniProtKB-KW"/>
</dbReference>
<dbReference type="InterPro" id="IPR011640">
    <property type="entry name" value="Fe2_transport_prot_B_C"/>
</dbReference>
<feature type="transmembrane region" description="Helical" evidence="16">
    <location>
        <begin position="291"/>
        <end position="317"/>
    </location>
</feature>
<dbReference type="InterPro" id="IPR006073">
    <property type="entry name" value="GTP-bd"/>
</dbReference>
<feature type="domain" description="FeoB-type G" evidence="17">
    <location>
        <begin position="4"/>
        <end position="166"/>
    </location>
</feature>
<dbReference type="InterPro" id="IPR003373">
    <property type="entry name" value="Fe2_transport_prot-B"/>
</dbReference>
<comment type="function">
    <text evidence="16">Probable transporter of a GTP-driven Fe(2+) uptake system.</text>
</comment>
<dbReference type="NCBIfam" id="TIGR00437">
    <property type="entry name" value="feoB"/>
    <property type="match status" value="1"/>
</dbReference>
<feature type="transmembrane region" description="Helical" evidence="16">
    <location>
        <begin position="762"/>
        <end position="782"/>
    </location>
</feature>
<feature type="transmembrane region" description="Helical" evidence="16">
    <location>
        <begin position="730"/>
        <end position="750"/>
    </location>
</feature>
<feature type="binding site" evidence="14">
    <location>
        <begin position="11"/>
        <end position="18"/>
    </location>
    <ligand>
        <name>GTP</name>
        <dbReference type="ChEBI" id="CHEBI:37565"/>
        <label>1</label>
    </ligand>
</feature>
<protein>
    <recommendedName>
        <fullName evidence="13 16">Ferrous iron transport protein B</fullName>
    </recommendedName>
</protein>
<evidence type="ECO:0000256" key="12">
    <source>
        <dbReference type="ARBA" id="ARBA00023136"/>
    </source>
</evidence>
<dbReference type="PANTHER" id="PTHR43185">
    <property type="entry name" value="FERROUS IRON TRANSPORT PROTEIN B"/>
    <property type="match status" value="1"/>
</dbReference>
<organism evidence="18 19">
    <name type="scientific">Pseudodesulfovibrio alkaliphilus</name>
    <dbReference type="NCBI Taxonomy" id="2661613"/>
    <lineage>
        <taxon>Bacteria</taxon>
        <taxon>Pseudomonadati</taxon>
        <taxon>Thermodesulfobacteriota</taxon>
        <taxon>Desulfovibrionia</taxon>
        <taxon>Desulfovibrionales</taxon>
        <taxon>Desulfovibrionaceae</taxon>
    </lineage>
</organism>
<dbReference type="InterPro" id="IPR011642">
    <property type="entry name" value="Gate_dom"/>
</dbReference>
<dbReference type="PRINTS" id="PR00326">
    <property type="entry name" value="GTP1OBG"/>
</dbReference>
<dbReference type="PROSITE" id="PS51711">
    <property type="entry name" value="G_FEOB"/>
    <property type="match status" value="1"/>
</dbReference>
<dbReference type="PANTHER" id="PTHR43185:SF1">
    <property type="entry name" value="FE(2+) TRANSPORTER FEOB"/>
    <property type="match status" value="1"/>
</dbReference>
<evidence type="ECO:0000256" key="1">
    <source>
        <dbReference type="ARBA" id="ARBA00004429"/>
    </source>
</evidence>
<feature type="transmembrane region" description="Helical" evidence="16">
    <location>
        <begin position="356"/>
        <end position="376"/>
    </location>
</feature>
<dbReference type="Pfam" id="PF07664">
    <property type="entry name" value="FeoB_C"/>
    <property type="match status" value="1"/>
</dbReference>
<dbReference type="CDD" id="cd01879">
    <property type="entry name" value="FeoB"/>
    <property type="match status" value="1"/>
</dbReference>
<dbReference type="AlphaFoldDB" id="A0A7K1KRF7"/>
<feature type="binding site" evidence="14">
    <location>
        <begin position="57"/>
        <end position="60"/>
    </location>
    <ligand>
        <name>GTP</name>
        <dbReference type="ChEBI" id="CHEBI:37565"/>
        <label>1</label>
    </ligand>
</feature>
<accession>A0A7K1KRF7</accession>
<evidence type="ECO:0000313" key="19">
    <source>
        <dbReference type="Proteomes" id="UP000461162"/>
    </source>
</evidence>
<feature type="binding site" evidence="15">
    <location>
        <position position="26"/>
    </location>
    <ligand>
        <name>Mg(2+)</name>
        <dbReference type="ChEBI" id="CHEBI:18420"/>
        <label>2</label>
    </ligand>
</feature>
<dbReference type="InterPro" id="IPR027417">
    <property type="entry name" value="P-loop_NTPase"/>
</dbReference>
<feature type="transmembrane region" description="Helical" evidence="16">
    <location>
        <begin position="525"/>
        <end position="546"/>
    </location>
</feature>
<dbReference type="Gene3D" id="3.40.50.300">
    <property type="entry name" value="P-loop containing nucleotide triphosphate hydrolases"/>
    <property type="match status" value="1"/>
</dbReference>
<dbReference type="GO" id="GO:0005886">
    <property type="term" value="C:plasma membrane"/>
    <property type="evidence" value="ECO:0007669"/>
    <property type="project" value="UniProtKB-SubCell"/>
</dbReference>
<feature type="transmembrane region" description="Helical" evidence="16">
    <location>
        <begin position="794"/>
        <end position="812"/>
    </location>
</feature>
<comment type="subcellular location">
    <subcellularLocation>
        <location evidence="1 16">Cell inner membrane</location>
        <topology evidence="1 16">Multi-pass membrane protein</topology>
    </subcellularLocation>
</comment>
<keyword evidence="6 16" id="KW-0812">Transmembrane</keyword>
<dbReference type="InterPro" id="IPR041069">
    <property type="entry name" value="FeoB_Cyto"/>
</dbReference>
<feature type="binding site" evidence="15">
    <location>
        <position position="25"/>
    </location>
    <ligand>
        <name>Mg(2+)</name>
        <dbReference type="ChEBI" id="CHEBI:18420"/>
        <label>2</label>
    </ligand>
</feature>
<feature type="transmembrane region" description="Helical" evidence="16">
    <location>
        <begin position="434"/>
        <end position="460"/>
    </location>
</feature>
<evidence type="ECO:0000256" key="10">
    <source>
        <dbReference type="ARBA" id="ARBA00023065"/>
    </source>
</evidence>
<keyword evidence="8 16" id="KW-1133">Transmembrane helix</keyword>
<dbReference type="InterPro" id="IPR050860">
    <property type="entry name" value="FeoB_GTPase"/>
</dbReference>
<evidence type="ECO:0000256" key="9">
    <source>
        <dbReference type="ARBA" id="ARBA00023004"/>
    </source>
</evidence>
<proteinExistence type="inferred from homology"/>
<evidence type="ECO:0000256" key="15">
    <source>
        <dbReference type="PIRSR" id="PIRSR603373-2"/>
    </source>
</evidence>
<dbReference type="Pfam" id="PF07670">
    <property type="entry name" value="Gate"/>
    <property type="match status" value="2"/>
</dbReference>
<dbReference type="FunFam" id="3.40.50.300:FF:000426">
    <property type="entry name" value="Ferrous iron transport protein B"/>
    <property type="match status" value="1"/>
</dbReference>
<keyword evidence="19" id="KW-1185">Reference proteome</keyword>
<evidence type="ECO:0000313" key="18">
    <source>
        <dbReference type="EMBL" id="MUM78683.1"/>
    </source>
</evidence>
<dbReference type="GO" id="GO:0005525">
    <property type="term" value="F:GTP binding"/>
    <property type="evidence" value="ECO:0007669"/>
    <property type="project" value="UniProtKB-KW"/>
</dbReference>
<keyword evidence="15" id="KW-0460">Magnesium</keyword>
<dbReference type="RefSeq" id="WP_155935536.1">
    <property type="nucleotide sequence ID" value="NZ_WODC01000011.1"/>
</dbReference>
<dbReference type="Gene3D" id="1.10.287.1770">
    <property type="match status" value="1"/>
</dbReference>
<feature type="transmembrane region" description="Helical" evidence="16">
    <location>
        <begin position="466"/>
        <end position="486"/>
    </location>
</feature>
<keyword evidence="7 14" id="KW-0547">Nucleotide-binding</keyword>
<name>A0A7K1KRF7_9BACT</name>
<keyword evidence="5" id="KW-0997">Cell inner membrane</keyword>
<dbReference type="InterPro" id="IPR030389">
    <property type="entry name" value="G_FEOB_dom"/>
</dbReference>
<evidence type="ECO:0000256" key="13">
    <source>
        <dbReference type="NCBIfam" id="TIGR00437"/>
    </source>
</evidence>